<organism evidence="1 2">
    <name type="scientific">Polystyrenella longa</name>
    <dbReference type="NCBI Taxonomy" id="2528007"/>
    <lineage>
        <taxon>Bacteria</taxon>
        <taxon>Pseudomonadati</taxon>
        <taxon>Planctomycetota</taxon>
        <taxon>Planctomycetia</taxon>
        <taxon>Planctomycetales</taxon>
        <taxon>Planctomycetaceae</taxon>
        <taxon>Polystyrenella</taxon>
    </lineage>
</organism>
<evidence type="ECO:0000313" key="2">
    <source>
        <dbReference type="Proteomes" id="UP000317178"/>
    </source>
</evidence>
<dbReference type="KEGG" id="plon:Pla110_43800"/>
<sequence length="309" mass="35300">MRGELLAVWPATWREIWLPAHDPTMELPIDQSILLAGYEFPEDYEHHDDLFSDLYRAAFKSFRDELTSDVYDAEGNVSRRAINLAEIASDPSRAAESFEKIYATDFRSESAATLFLERAYDVFCEFDELLASRYLILLKSFIEKYSLRYEIHQPCRVCPTLPGICASLVRRIKEICKTDPHLHELMDDFEETISDLRSGPTPNRIRSCMVKQVNLLEALASLHPDTSKQTIGAICSDLTTWPHASLCEAMKNLYKFTCDYPGIRHGGTRSNAVRAIDMRDMIGVSILLLGFVPYLTDQIDLSIVYRDPE</sequence>
<accession>A0A518CTR7</accession>
<name>A0A518CTR7_9PLAN</name>
<reference evidence="1 2" key="1">
    <citation type="submission" date="2019-02" db="EMBL/GenBank/DDBJ databases">
        <title>Deep-cultivation of Planctomycetes and their phenomic and genomic characterization uncovers novel biology.</title>
        <authorList>
            <person name="Wiegand S."/>
            <person name="Jogler M."/>
            <person name="Boedeker C."/>
            <person name="Pinto D."/>
            <person name="Vollmers J."/>
            <person name="Rivas-Marin E."/>
            <person name="Kohn T."/>
            <person name="Peeters S.H."/>
            <person name="Heuer A."/>
            <person name="Rast P."/>
            <person name="Oberbeckmann S."/>
            <person name="Bunk B."/>
            <person name="Jeske O."/>
            <person name="Meyerdierks A."/>
            <person name="Storesund J.E."/>
            <person name="Kallscheuer N."/>
            <person name="Luecker S."/>
            <person name="Lage O.M."/>
            <person name="Pohl T."/>
            <person name="Merkel B.J."/>
            <person name="Hornburger P."/>
            <person name="Mueller R.-W."/>
            <person name="Bruemmer F."/>
            <person name="Labrenz M."/>
            <person name="Spormann A.M."/>
            <person name="Op den Camp H."/>
            <person name="Overmann J."/>
            <person name="Amann R."/>
            <person name="Jetten M.S.M."/>
            <person name="Mascher T."/>
            <person name="Medema M.H."/>
            <person name="Devos D.P."/>
            <person name="Kaster A.-K."/>
            <person name="Ovreas L."/>
            <person name="Rohde M."/>
            <person name="Galperin M.Y."/>
            <person name="Jogler C."/>
        </authorList>
    </citation>
    <scope>NUCLEOTIDE SEQUENCE [LARGE SCALE GENOMIC DNA]</scope>
    <source>
        <strain evidence="1 2">Pla110</strain>
    </source>
</reference>
<keyword evidence="2" id="KW-1185">Reference proteome</keyword>
<proteinExistence type="predicted"/>
<dbReference type="EMBL" id="CP036281">
    <property type="protein sequence ID" value="QDU82619.1"/>
    <property type="molecule type" value="Genomic_DNA"/>
</dbReference>
<dbReference type="AlphaFoldDB" id="A0A518CTR7"/>
<gene>
    <name evidence="1" type="ORF">Pla110_43800</name>
</gene>
<dbReference type="Proteomes" id="UP000317178">
    <property type="component" value="Chromosome"/>
</dbReference>
<protein>
    <submittedName>
        <fullName evidence="1">Uncharacterized protein</fullName>
    </submittedName>
</protein>
<evidence type="ECO:0000313" key="1">
    <source>
        <dbReference type="EMBL" id="QDU82619.1"/>
    </source>
</evidence>